<organism evidence="1">
    <name type="scientific">Myoviridae sp. ctAca11</name>
    <dbReference type="NCBI Taxonomy" id="2825043"/>
    <lineage>
        <taxon>Viruses</taxon>
        <taxon>Duplodnaviria</taxon>
        <taxon>Heunggongvirae</taxon>
        <taxon>Uroviricota</taxon>
        <taxon>Caudoviricetes</taxon>
    </lineage>
</organism>
<protein>
    <submittedName>
        <fullName evidence="1">Uncharacterized protein</fullName>
    </submittedName>
</protein>
<sequence>MEANYGLGLVACNANTAGFTLLNCSEEAPRYYKEASWLVIGI</sequence>
<evidence type="ECO:0000313" key="1">
    <source>
        <dbReference type="EMBL" id="DAE14721.1"/>
    </source>
</evidence>
<proteinExistence type="predicted"/>
<name>A0A8S5Q7B6_9CAUD</name>
<reference evidence="1" key="1">
    <citation type="journal article" date="2021" name="Proc. Natl. Acad. Sci. U.S.A.">
        <title>A Catalog of Tens of Thousands of Viruses from Human Metagenomes Reveals Hidden Associations with Chronic Diseases.</title>
        <authorList>
            <person name="Tisza M.J."/>
            <person name="Buck C.B."/>
        </authorList>
    </citation>
    <scope>NUCLEOTIDE SEQUENCE</scope>
    <source>
        <strain evidence="1">CtAca11</strain>
    </source>
</reference>
<dbReference type="EMBL" id="BK015590">
    <property type="protein sequence ID" value="DAE14721.1"/>
    <property type="molecule type" value="Genomic_DNA"/>
</dbReference>
<accession>A0A8S5Q7B6</accession>